<comment type="caution">
    <text evidence="3">The sequence shown here is derived from an EMBL/GenBank/DDBJ whole genome shotgun (WGS) entry which is preliminary data.</text>
</comment>
<evidence type="ECO:0000256" key="1">
    <source>
        <dbReference type="ARBA" id="ARBA00006068"/>
    </source>
</evidence>
<dbReference type="EMBL" id="JASSPP010000001">
    <property type="protein sequence ID" value="MDK9579942.1"/>
    <property type="molecule type" value="Genomic_DNA"/>
</dbReference>
<name>A0ABT7HIQ0_9FUSO</name>
<dbReference type="InterPro" id="IPR050922">
    <property type="entry name" value="LytR/CpsA/Psr_CW_biosynth"/>
</dbReference>
<dbReference type="RefSeq" id="WP_285152377.1">
    <property type="nucleotide sequence ID" value="NZ_JASSPP010000001.1"/>
</dbReference>
<evidence type="ECO:0000313" key="4">
    <source>
        <dbReference type="Proteomes" id="UP001225134"/>
    </source>
</evidence>
<dbReference type="NCBIfam" id="TIGR00350">
    <property type="entry name" value="lytR_cpsA_psr"/>
    <property type="match status" value="1"/>
</dbReference>
<dbReference type="Gene3D" id="3.40.630.190">
    <property type="entry name" value="LCP protein"/>
    <property type="match status" value="1"/>
</dbReference>
<protein>
    <submittedName>
        <fullName evidence="3">LCP family protein</fullName>
    </submittedName>
</protein>
<proteinExistence type="inferred from homology"/>
<evidence type="ECO:0000259" key="2">
    <source>
        <dbReference type="Pfam" id="PF03816"/>
    </source>
</evidence>
<comment type="similarity">
    <text evidence="1">Belongs to the LytR/CpsA/Psr (LCP) family.</text>
</comment>
<sequence length="255" mass="29277">MKKKILLLILVLCLGWALLPYNILILGSDTRSENLKGSRTDGIILVKVMPYMGTIKMVSIPRDSYVEIYGKDKYDKITHAFAIGGTDESMETIETFLNTKINYNVIFKFEDIVNITNILDGVDIVSNHSFVQDGFKFIKGQKYTVKGEQALAYARHRKTDSDFKRGERQRQLMKSIIYKMVSPSGIKKVPEILAYSKTHMNLSYNPLKIIPSLLGLINIKQYEVKGSSMRKNGIYYFVPSEESIQEIRDNFKIYF</sequence>
<keyword evidence="4" id="KW-1185">Reference proteome</keyword>
<dbReference type="PANTHER" id="PTHR33392:SF6">
    <property type="entry name" value="POLYISOPRENYL-TEICHOIC ACID--PEPTIDOGLYCAN TEICHOIC ACID TRANSFERASE TAGU"/>
    <property type="match status" value="1"/>
</dbReference>
<gene>
    <name evidence="3" type="ORF">QQA45_00135</name>
</gene>
<feature type="domain" description="Cell envelope-related transcriptional attenuator" evidence="2">
    <location>
        <begin position="39"/>
        <end position="181"/>
    </location>
</feature>
<accession>A0ABT7HIQ0</accession>
<dbReference type="InterPro" id="IPR004474">
    <property type="entry name" value="LytR_CpsA_psr"/>
</dbReference>
<dbReference type="Proteomes" id="UP001225134">
    <property type="component" value="Unassembled WGS sequence"/>
</dbReference>
<reference evidence="3 4" key="1">
    <citation type="submission" date="2023-06" db="EMBL/GenBank/DDBJ databases">
        <title>Antibody response to the Sneathia vaginalis cytopathogenic toxin A during pregnancy.</title>
        <authorList>
            <person name="Mccoy Z.T."/>
            <person name="Serrano M.G."/>
            <person name="Spaine K."/>
            <person name="Edwards D.J."/>
            <person name="Buck G.A."/>
            <person name="Jefferson K."/>
        </authorList>
    </citation>
    <scope>NUCLEOTIDE SEQUENCE [LARGE SCALE GENOMIC DNA]</scope>
    <source>
        <strain evidence="3 4">CCUG 42621</strain>
    </source>
</reference>
<dbReference type="Pfam" id="PF03816">
    <property type="entry name" value="LytR_cpsA_psr"/>
    <property type="match status" value="1"/>
</dbReference>
<dbReference type="PANTHER" id="PTHR33392">
    <property type="entry name" value="POLYISOPRENYL-TEICHOIC ACID--PEPTIDOGLYCAN TEICHOIC ACID TRANSFERASE TAGU"/>
    <property type="match status" value="1"/>
</dbReference>
<organism evidence="3 4">
    <name type="scientific">Sneathia sanguinegens</name>
    <dbReference type="NCBI Taxonomy" id="40543"/>
    <lineage>
        <taxon>Bacteria</taxon>
        <taxon>Fusobacteriati</taxon>
        <taxon>Fusobacteriota</taxon>
        <taxon>Fusobacteriia</taxon>
        <taxon>Fusobacteriales</taxon>
        <taxon>Leptotrichiaceae</taxon>
        <taxon>Sneathia</taxon>
    </lineage>
</organism>
<evidence type="ECO:0000313" key="3">
    <source>
        <dbReference type="EMBL" id="MDK9579942.1"/>
    </source>
</evidence>